<accession>F9X7X3</accession>
<proteinExistence type="predicted"/>
<dbReference type="AlphaFoldDB" id="F9X7X3"/>
<evidence type="ECO:0000313" key="2">
    <source>
        <dbReference type="Proteomes" id="UP000008062"/>
    </source>
</evidence>
<protein>
    <submittedName>
        <fullName evidence="1">Uncharacterized protein</fullName>
    </submittedName>
</protein>
<dbReference type="KEGG" id="ztr:MYCGRDRAFT_91928"/>
<dbReference type="VEuPathDB" id="FungiDB:ZTRI_3.797"/>
<reference evidence="1 2" key="1">
    <citation type="journal article" date="2011" name="PLoS Genet.">
        <title>Finished genome of the fungal wheat pathogen Mycosphaerella graminicola reveals dispensome structure, chromosome plasticity, and stealth pathogenesis.</title>
        <authorList>
            <person name="Goodwin S.B."/>
            <person name="Ben M'barek S."/>
            <person name="Dhillon B."/>
            <person name="Wittenberg A.H.J."/>
            <person name="Crane C.F."/>
            <person name="Hane J.K."/>
            <person name="Foster A.J."/>
            <person name="Van der Lee T.A.J."/>
            <person name="Grimwood J."/>
            <person name="Aerts A."/>
            <person name="Antoniw J."/>
            <person name="Bailey A."/>
            <person name="Bluhm B."/>
            <person name="Bowler J."/>
            <person name="Bristow J."/>
            <person name="van der Burgt A."/>
            <person name="Canto-Canche B."/>
            <person name="Churchill A.C.L."/>
            <person name="Conde-Ferraez L."/>
            <person name="Cools H.J."/>
            <person name="Coutinho P.M."/>
            <person name="Csukai M."/>
            <person name="Dehal P."/>
            <person name="De Wit P."/>
            <person name="Donzelli B."/>
            <person name="van de Geest H.C."/>
            <person name="van Ham R.C.H.J."/>
            <person name="Hammond-Kosack K.E."/>
            <person name="Henrissat B."/>
            <person name="Kilian A."/>
            <person name="Kobayashi A.K."/>
            <person name="Koopmann E."/>
            <person name="Kourmpetis Y."/>
            <person name="Kuzniar A."/>
            <person name="Lindquist E."/>
            <person name="Lombard V."/>
            <person name="Maliepaard C."/>
            <person name="Martins N."/>
            <person name="Mehrabi R."/>
            <person name="Nap J.P.H."/>
            <person name="Ponomarenko A."/>
            <person name="Rudd J.J."/>
            <person name="Salamov A."/>
            <person name="Schmutz J."/>
            <person name="Schouten H.J."/>
            <person name="Shapiro H."/>
            <person name="Stergiopoulos I."/>
            <person name="Torriani S.F.F."/>
            <person name="Tu H."/>
            <person name="de Vries R.P."/>
            <person name="Waalwijk C."/>
            <person name="Ware S.B."/>
            <person name="Wiebenga A."/>
            <person name="Zwiers L.-H."/>
            <person name="Oliver R.P."/>
            <person name="Grigoriev I.V."/>
            <person name="Kema G.H.J."/>
        </authorList>
    </citation>
    <scope>NUCLEOTIDE SEQUENCE [LARGE SCALE GENOMIC DNA]</scope>
    <source>
        <strain evidence="2">CBS 115943 / IPO323</strain>
    </source>
</reference>
<dbReference type="EMBL" id="CM001198">
    <property type="protein sequence ID" value="EGP89280.1"/>
    <property type="molecule type" value="Genomic_DNA"/>
</dbReference>
<dbReference type="InParanoid" id="F9X7X3"/>
<keyword evidence="2" id="KW-1185">Reference proteome</keyword>
<organism evidence="1 2">
    <name type="scientific">Zymoseptoria tritici (strain CBS 115943 / IPO323)</name>
    <name type="common">Speckled leaf blotch fungus</name>
    <name type="synonym">Septoria tritici</name>
    <dbReference type="NCBI Taxonomy" id="336722"/>
    <lineage>
        <taxon>Eukaryota</taxon>
        <taxon>Fungi</taxon>
        <taxon>Dikarya</taxon>
        <taxon>Ascomycota</taxon>
        <taxon>Pezizomycotina</taxon>
        <taxon>Dothideomycetes</taxon>
        <taxon>Dothideomycetidae</taxon>
        <taxon>Mycosphaerellales</taxon>
        <taxon>Mycosphaerellaceae</taxon>
        <taxon>Zymoseptoria</taxon>
    </lineage>
</organism>
<dbReference type="Proteomes" id="UP000008062">
    <property type="component" value="Chromosome 3"/>
</dbReference>
<dbReference type="GeneID" id="13395490"/>
<dbReference type="HOGENOM" id="CLU_1409828_0_0_1"/>
<evidence type="ECO:0000313" key="1">
    <source>
        <dbReference type="EMBL" id="EGP89280.1"/>
    </source>
</evidence>
<name>F9X7X3_ZYMTI</name>
<sequence length="193" mass="20834">MSMQMSCDSIPAISKRQGGTIRETLQKHGNTKSASRLLSNCAMLVGSRCPTGRSQGKTRLDVIYMNHDKVCHPPPSPVQYSSSPSYKVPIDQLRPPNPDVQAVQYAEDILTTHGIPIIPTGATAGPWTSDLRMIGVRPMQAIAHPAVTCRSIEGQMMSRTGRRVRGRSISSSSNALNPQGLRLEVPCGRCGGL</sequence>
<dbReference type="RefSeq" id="XP_003854304.1">
    <property type="nucleotide sequence ID" value="XM_003854256.1"/>
</dbReference>
<gene>
    <name evidence="1" type="ORF">MYCGRDRAFT_91928</name>
</gene>